<feature type="compositionally biased region" description="Basic and acidic residues" evidence="1">
    <location>
        <begin position="72"/>
        <end position="97"/>
    </location>
</feature>
<feature type="region of interest" description="Disordered" evidence="1">
    <location>
        <begin position="1"/>
        <end position="171"/>
    </location>
</feature>
<feature type="compositionally biased region" description="Basic and acidic residues" evidence="1">
    <location>
        <begin position="1"/>
        <end position="10"/>
    </location>
</feature>
<feature type="non-terminal residue" evidence="2">
    <location>
        <position position="1"/>
    </location>
</feature>
<sequence length="171" mass="19570">HEGRPADGHVPRGAPRPSAQEGVQRDDYRPAAGAAHRQVPPDRPGLRAARQVHRARDLWPPGRQEGPAAAADWRRDQGDGRRHEDSWRHQHLPDGRSRRCQVAASQVHLQGGAPRRLHVGPWKQRRWPDGRRHARSRDGRNGPRGRRPRSCGQWHLLHRRVRQDGRDGPDR</sequence>
<feature type="non-terminal residue" evidence="2">
    <location>
        <position position="171"/>
    </location>
</feature>
<organism evidence="2">
    <name type="scientific">Claviceps africana var. hyparrheniae</name>
    <dbReference type="NCBI Taxonomy" id="254897"/>
    <lineage>
        <taxon>Eukaryota</taxon>
        <taxon>Fungi</taxon>
        <taxon>Dikarya</taxon>
        <taxon>Ascomycota</taxon>
        <taxon>Pezizomycotina</taxon>
        <taxon>Sordariomycetes</taxon>
        <taxon>Hypocreomycetidae</taxon>
        <taxon>Hypocreales</taxon>
        <taxon>Clavicipitaceae</taxon>
        <taxon>Claviceps</taxon>
    </lineage>
</organism>
<dbReference type="EMBL" id="LT216480">
    <property type="protein sequence ID" value="CZQ50098.1"/>
    <property type="molecule type" value="Genomic_DNA"/>
</dbReference>
<name>A0A143Y2A6_9HYPO</name>
<evidence type="ECO:0000313" key="2">
    <source>
        <dbReference type="EMBL" id="CZQ50098.1"/>
    </source>
</evidence>
<feature type="compositionally biased region" description="Basic and acidic residues" evidence="1">
    <location>
        <begin position="162"/>
        <end position="171"/>
    </location>
</feature>
<gene>
    <name evidence="2" type="primary">Mcm7</name>
</gene>
<evidence type="ECO:0000256" key="1">
    <source>
        <dbReference type="SAM" id="MobiDB-lite"/>
    </source>
</evidence>
<proteinExistence type="predicted"/>
<reference evidence="2" key="1">
    <citation type="submission" date="2016-01" db="EMBL/GenBank/DDBJ databases">
        <authorList>
            <person name="Pesicova K."/>
        </authorList>
    </citation>
    <scope>NUCLEOTIDE SEQUENCE</scope>
    <source>
        <strain evidence="2">CCC 570</strain>
    </source>
</reference>
<feature type="compositionally biased region" description="Basic and acidic residues" evidence="1">
    <location>
        <begin position="126"/>
        <end position="141"/>
    </location>
</feature>
<protein>
    <submittedName>
        <fullName evidence="2">DNA replication licensing factor</fullName>
    </submittedName>
</protein>
<reference evidence="2" key="2">
    <citation type="journal article" date="2018" name="Mol. Phylogenet. Evol.">
        <title>Evolutionary history of ergot with a new infrageneric classification (Hypocreales: Clavicipitaceae: Claviceps).</title>
        <authorList>
            <person name="Pichova K."/>
            <person name="Pazoutova S."/>
            <person name="Kostovcik M."/>
            <person name="Chudickova M."/>
            <person name="Stodulkova E."/>
            <person name="Novak P."/>
            <person name="Flieger M."/>
            <person name="van der Linde E."/>
            <person name="Kolarik M."/>
        </authorList>
    </citation>
    <scope>NUCLEOTIDE SEQUENCE</scope>
    <source>
        <strain evidence="2">CCC 570</strain>
    </source>
</reference>
<dbReference type="AlphaFoldDB" id="A0A143Y2A6"/>
<accession>A0A143Y2A6</accession>